<reference evidence="2 3" key="1">
    <citation type="submission" date="2017-09" db="EMBL/GenBank/DDBJ databases">
        <title>Depth-based differentiation of microbial function through sediment-hosted aquifers and enrichment of novel symbionts in the deep terrestrial subsurface.</title>
        <authorList>
            <person name="Probst A.J."/>
            <person name="Ladd B."/>
            <person name="Jarett J.K."/>
            <person name="Geller-Mcgrath D.E."/>
            <person name="Sieber C.M."/>
            <person name="Emerson J.B."/>
            <person name="Anantharaman K."/>
            <person name="Thomas B.C."/>
            <person name="Malmstrom R."/>
            <person name="Stieglmeier M."/>
            <person name="Klingl A."/>
            <person name="Woyke T."/>
            <person name="Ryan C.M."/>
            <person name="Banfield J.F."/>
        </authorList>
    </citation>
    <scope>NUCLEOTIDE SEQUENCE [LARGE SCALE GENOMIC DNA]</scope>
    <source>
        <strain evidence="2">CG11_big_fil_rev_8_21_14_0_20_44_10</strain>
    </source>
</reference>
<proteinExistence type="predicted"/>
<feature type="region of interest" description="Disordered" evidence="1">
    <location>
        <begin position="92"/>
        <end position="121"/>
    </location>
</feature>
<evidence type="ECO:0000313" key="2">
    <source>
        <dbReference type="EMBL" id="PIQ74636.1"/>
    </source>
</evidence>
<comment type="caution">
    <text evidence="2">The sequence shown here is derived from an EMBL/GenBank/DDBJ whole genome shotgun (WGS) entry which is preliminary data.</text>
</comment>
<dbReference type="Proteomes" id="UP000231550">
    <property type="component" value="Unassembled WGS sequence"/>
</dbReference>
<dbReference type="EMBL" id="PCVN01000027">
    <property type="protein sequence ID" value="PIQ74636.1"/>
    <property type="molecule type" value="Genomic_DNA"/>
</dbReference>
<dbReference type="AlphaFoldDB" id="A0A2H0KR69"/>
<evidence type="ECO:0000256" key="1">
    <source>
        <dbReference type="SAM" id="MobiDB-lite"/>
    </source>
</evidence>
<organism evidence="2 3">
    <name type="scientific">Candidatus Portnoybacteria bacterium CG11_big_fil_rev_8_21_14_0_20_44_10</name>
    <dbReference type="NCBI Taxonomy" id="1974818"/>
    <lineage>
        <taxon>Bacteria</taxon>
        <taxon>Candidatus Portnoyibacteriota</taxon>
    </lineage>
</organism>
<name>A0A2H0KR69_9BACT</name>
<evidence type="ECO:0000313" key="3">
    <source>
        <dbReference type="Proteomes" id="UP000231550"/>
    </source>
</evidence>
<feature type="compositionally biased region" description="Basic and acidic residues" evidence="1">
    <location>
        <begin position="106"/>
        <end position="121"/>
    </location>
</feature>
<feature type="compositionally biased region" description="Basic and acidic residues" evidence="1">
    <location>
        <begin position="43"/>
        <end position="67"/>
    </location>
</feature>
<protein>
    <submittedName>
        <fullName evidence="2">Uncharacterized protein</fullName>
    </submittedName>
</protein>
<feature type="region of interest" description="Disordered" evidence="1">
    <location>
        <begin position="39"/>
        <end position="77"/>
    </location>
</feature>
<feature type="compositionally biased region" description="Acidic residues" evidence="1">
    <location>
        <begin position="68"/>
        <end position="77"/>
    </location>
</feature>
<gene>
    <name evidence="2" type="ORF">COV85_00885</name>
</gene>
<sequence>MFKLIKQIFQKNKNAYIIVVENEKPILVIQSPEEYQKIFGENSKPKEVDNSGKDNSGKDNLNKKADGPADDVFDFAGSEEDLEKLNREIMDLQLSSESGDEITGSSRREAGSARVEDIPLV</sequence>
<accession>A0A2H0KR69</accession>